<keyword evidence="9" id="KW-0119">Carbohydrate metabolism</keyword>
<evidence type="ECO:0000256" key="7">
    <source>
        <dbReference type="ARBA" id="ARBA00022801"/>
    </source>
</evidence>
<dbReference type="PANTHER" id="PTHR11177">
    <property type="entry name" value="CHITINASE"/>
    <property type="match status" value="1"/>
</dbReference>
<dbReference type="GO" id="GO:0000272">
    <property type="term" value="P:polysaccharide catabolic process"/>
    <property type="evidence" value="ECO:0007669"/>
    <property type="project" value="UniProtKB-KW"/>
</dbReference>
<dbReference type="GO" id="GO:0005576">
    <property type="term" value="C:extracellular region"/>
    <property type="evidence" value="ECO:0007669"/>
    <property type="project" value="UniProtKB-SubCell"/>
</dbReference>
<feature type="domain" description="Chitin-binding type-1" evidence="15">
    <location>
        <begin position="75"/>
        <end position="123"/>
    </location>
</feature>
<evidence type="ECO:0000256" key="5">
    <source>
        <dbReference type="ARBA" id="ARBA00022525"/>
    </source>
</evidence>
<dbReference type="SUPFAM" id="SSF51445">
    <property type="entry name" value="(Trans)glycosidases"/>
    <property type="match status" value="1"/>
</dbReference>
<dbReference type="InterPro" id="IPR001002">
    <property type="entry name" value="Chitin-bd_1"/>
</dbReference>
<dbReference type="InterPro" id="IPR017853">
    <property type="entry name" value="GH"/>
</dbReference>
<protein>
    <recommendedName>
        <fullName evidence="4">chitinase</fullName>
        <ecNumber evidence="4">3.2.1.14</ecNumber>
    </recommendedName>
</protein>
<dbReference type="PROSITE" id="PS51910">
    <property type="entry name" value="GH18_2"/>
    <property type="match status" value="1"/>
</dbReference>
<dbReference type="PANTHER" id="PTHR11177:SF402">
    <property type="entry name" value="CHITINASE"/>
    <property type="match status" value="1"/>
</dbReference>
<dbReference type="GO" id="GO:0008843">
    <property type="term" value="F:endochitinase activity"/>
    <property type="evidence" value="ECO:0007669"/>
    <property type="project" value="UniProtKB-EC"/>
</dbReference>
<evidence type="ECO:0000259" key="15">
    <source>
        <dbReference type="PROSITE" id="PS50941"/>
    </source>
</evidence>
<dbReference type="GO" id="GO:0008061">
    <property type="term" value="F:chitin binding"/>
    <property type="evidence" value="ECO:0007669"/>
    <property type="project" value="UniProtKB-UniRule"/>
</dbReference>
<evidence type="ECO:0000256" key="14">
    <source>
        <dbReference type="SAM" id="MobiDB-lite"/>
    </source>
</evidence>
<comment type="catalytic activity">
    <reaction evidence="1">
        <text>Random endo-hydrolysis of N-acetyl-beta-D-glucosaminide (1-&gt;4)-beta-linkages in chitin and chitodextrins.</text>
        <dbReference type="EC" id="3.2.1.14"/>
    </reaction>
</comment>
<dbReference type="Proteomes" id="UP000887229">
    <property type="component" value="Unassembled WGS sequence"/>
</dbReference>
<dbReference type="InterPro" id="IPR050314">
    <property type="entry name" value="Glycosyl_Hydrlase_18"/>
</dbReference>
<evidence type="ECO:0000256" key="6">
    <source>
        <dbReference type="ARBA" id="ARBA00022669"/>
    </source>
</evidence>
<evidence type="ECO:0000256" key="10">
    <source>
        <dbReference type="ARBA" id="ARBA00023295"/>
    </source>
</evidence>
<dbReference type="InterPro" id="IPR036861">
    <property type="entry name" value="Endochitinase-like_sf"/>
</dbReference>
<evidence type="ECO:0000256" key="4">
    <source>
        <dbReference type="ARBA" id="ARBA00012729"/>
    </source>
</evidence>
<gene>
    <name evidence="17" type="ORF">F5Z01DRAFT_691987</name>
</gene>
<dbReference type="InterPro" id="IPR001223">
    <property type="entry name" value="Glyco_hydro18_cat"/>
</dbReference>
<keyword evidence="12" id="KW-1015">Disulfide bond</keyword>
<dbReference type="RefSeq" id="XP_046115556.1">
    <property type="nucleotide sequence ID" value="XM_046266173.1"/>
</dbReference>
<evidence type="ECO:0000256" key="1">
    <source>
        <dbReference type="ARBA" id="ARBA00000822"/>
    </source>
</evidence>
<dbReference type="OrthoDB" id="73875at2759"/>
<feature type="domain" description="GH18" evidence="16">
    <location>
        <begin position="139"/>
        <end position="492"/>
    </location>
</feature>
<dbReference type="EMBL" id="MU251267">
    <property type="protein sequence ID" value="KAG9251632.1"/>
    <property type="molecule type" value="Genomic_DNA"/>
</dbReference>
<dbReference type="SUPFAM" id="SSF57016">
    <property type="entry name" value="Plant lectins/antimicrobial peptides"/>
    <property type="match status" value="1"/>
</dbReference>
<dbReference type="SUPFAM" id="SSF54556">
    <property type="entry name" value="Chitinase insertion domain"/>
    <property type="match status" value="1"/>
</dbReference>
<dbReference type="Gene3D" id="3.10.50.10">
    <property type="match status" value="1"/>
</dbReference>
<proteinExistence type="inferred from homology"/>
<keyword evidence="11" id="KW-0624">Polysaccharide degradation</keyword>
<evidence type="ECO:0000256" key="3">
    <source>
        <dbReference type="ARBA" id="ARBA00008682"/>
    </source>
</evidence>
<accession>A0A9P7ZGZ3</accession>
<keyword evidence="7 13" id="KW-0378">Hydrolase</keyword>
<keyword evidence="10 13" id="KW-0326">Glycosidase</keyword>
<evidence type="ECO:0000313" key="17">
    <source>
        <dbReference type="EMBL" id="KAG9251632.1"/>
    </source>
</evidence>
<dbReference type="PROSITE" id="PS00026">
    <property type="entry name" value="CHIT_BIND_I_1"/>
    <property type="match status" value="1"/>
</dbReference>
<dbReference type="Pfam" id="PF00704">
    <property type="entry name" value="Glyco_hydro_18"/>
    <property type="match status" value="1"/>
</dbReference>
<dbReference type="PROSITE" id="PS50941">
    <property type="entry name" value="CHIT_BIND_I_2"/>
    <property type="match status" value="1"/>
</dbReference>
<evidence type="ECO:0000259" key="16">
    <source>
        <dbReference type="PROSITE" id="PS51910"/>
    </source>
</evidence>
<dbReference type="InterPro" id="IPR018371">
    <property type="entry name" value="Chitin-binding_1_CS"/>
</dbReference>
<dbReference type="Pfam" id="PF00187">
    <property type="entry name" value="Chitin_bind_1"/>
    <property type="match status" value="1"/>
</dbReference>
<dbReference type="Gene3D" id="3.20.20.80">
    <property type="entry name" value="Glycosidases"/>
    <property type="match status" value="1"/>
</dbReference>
<dbReference type="InterPro" id="IPR029476">
    <property type="entry name" value="DNase_NucA_NucB"/>
</dbReference>
<dbReference type="GO" id="GO:0006032">
    <property type="term" value="P:chitin catabolic process"/>
    <property type="evidence" value="ECO:0007669"/>
    <property type="project" value="UniProtKB-KW"/>
</dbReference>
<comment type="similarity">
    <text evidence="3">Belongs to the glycosyl hydrolase 18 family. Chitinase class V subfamily.</text>
</comment>
<evidence type="ECO:0000256" key="9">
    <source>
        <dbReference type="ARBA" id="ARBA00023277"/>
    </source>
</evidence>
<dbReference type="Gene3D" id="3.30.60.10">
    <property type="entry name" value="Endochitinase-like"/>
    <property type="match status" value="1"/>
</dbReference>
<evidence type="ECO:0000256" key="12">
    <source>
        <dbReference type="PROSITE-ProRule" id="PRU00261"/>
    </source>
</evidence>
<feature type="disulfide bond" evidence="12">
    <location>
        <begin position="89"/>
        <end position="101"/>
    </location>
</feature>
<keyword evidence="8" id="KW-0146">Chitin degradation</keyword>
<sequence>MKVFRGALLPFSALTGILTFMLVFLSFEDAIALAQQNAKCSEGNPCKVGCYSKDGSCGFTEEHCGDGCQGDCDSKAECGQYAPEGDEDCPINVCCSEHGFCGVTEEFCGDGCQPNSEDSGCGDAPSRSCDADPDPFNLPVRAAYYELFTRGRDCGVKEPEDLPLDPLTHLHLAFVNFDDSWKLSDEHSDWIKRTVRRKLEYPELKITIAIGGWAFNDPPTQYLFSNMANSYPNRQIFVQSVVDFLRTYGLNGVDIDWEYPGAKDRGGEDGDVQAYALLLSDLRDAFEEEGTGWEISIAVPSSYWYLRGFDLFNLQEYVDYFNLMSYDIHGMWDLDNEWTGPYLKGHTDWRKIEEGLELLWRNYVLPEKVVMGFGFYGRSFTIEDPSCDEPNGVCRASDGGAPGSCTDTAGVLTYYEVASRNGTGDVETFYDATNTVKYSVFGGDQWISYDDQQSFHDKLIRLSENCLGGLMIWAIDQDTAQYDALHGLLGEFSTDGLDGGTEDETLSDYYGQFTGQDCMVTVRCSSGSVSETHEDYDCPSGYRGVTLAHNPVQRWPFERDGDCEEGEYRVICCPKESMPTGCFWNGEPERSVIGCTGTCGPGYFELNRDTHVDQFGEEPCYQGHMSLCCETTDIIDACYWTDCDGPFTASESPRCRDGYKWTAYRHDKPDGDGLCRETYGDNGSPLIEPFKSSLCCPEESAFDECNWANDPDSSKDPDPFQAGPDTWCRIPRPCRQDQIKIADATYPEVVSRLGRKEAECDSMSLPSGYDTRINLCCSPNDIMGHEEWPVDPEHLWEDEFDDPDTDDALWEYESHHSNNDEDDVRDGSHDIDGDDSYGFMMLNGPKETLDDTFGETHTVVRENAKIPKVKREILTSNKTLLESVFEHSEETFHVYCNHREDSEKCQRVFLGGAEDTIIRLPSHVGEGPFARIVSMKKASKDMQLPDHHLKHRSTDKIEENPVYEVKIDYEFATVRQDRGHVNIRVDYTNLMEYWDEVTSAPAKRSRIKRGLPEETDDGPFRLKHFRDRVKRAHANEQANPLRKRRAPPVKATVPIHLESDDAVAYSAVGSEGRTDDMEARDESSSISKRWWGTFTNWLKKATTVQDDSKGDLPLDFAQKINLFRQSWGCPGKGYRATLRMDLDAEFSMQATYAYYYSGTFVPPSKPDVFFYFGIEPEAYLGLSLEGNVRLNATSHRTKIIDTLSYPGLAIKGIAAVGPTLNVFGQVQGFINIQGKAKAGAKVSFGRAEAYWPEDEALLEDYDNILGLDLKDDPDIPEPGQVTPVFESGVAIEAGLDIIVQPEANVGIQVGGGSWTAGLTIIDAQITGFVKGIVQFFARGRTTSGTKWDYDYGVYLYYNVGYNAKATILEWADWALGARTAYSPDRRITIFYDEGTIDLVGSNDRRDLPHPDNASMPVVDNGFTRRQADGDPDISMLTSGGQGTCPDGSTRSLTLPELKFNCNAFRGIELTDNDGRTLFTSKGLCYGYKAADADGRELTHAPGIGVKAKAAEDARRDAQCPSDYCDDEKDELQEALGVTPKRVPKLQCDEFPWAASEEGGDYEPSSRRSQTCVPGPLNRIGGSCVRMMSDVWSNVGKMEPSEGDPDIREDVWVRWGETYDSDEDDVYTFWEQEYEQEINSDTKFWIRQRLTAYTERQGVPAGQDHTSWNDNLRSWVFKRNYTLSLTDSGENGFWGATDNTLTGAEQPRYDNSNNILCAVNTFGQDEWYRQPRRTENSAQYNGICFTRKHKSEGRWPDVYGTGNCLITFGPSASSSGDAKKRNAGWDIKHIEYLTGDDADEQLWDAKDLFGPSGEPTYPLDLPVENYGGPRSESMAEAAREEPSALLMSDDGEIDSFSANVRDAKLDGK</sequence>
<dbReference type="Pfam" id="PF14040">
    <property type="entry name" value="DNase_NucA_NucB"/>
    <property type="match status" value="1"/>
</dbReference>
<keyword evidence="5" id="KW-0964">Secreted</keyword>
<dbReference type="GeneID" id="70297076"/>
<dbReference type="EC" id="3.2.1.14" evidence="4"/>
<comment type="caution">
    <text evidence="17">The sequence shown here is derived from an EMBL/GenBank/DDBJ whole genome shotgun (WGS) entry which is preliminary data.</text>
</comment>
<keyword evidence="18" id="KW-1185">Reference proteome</keyword>
<feature type="disulfide bond" evidence="12">
    <location>
        <begin position="94"/>
        <end position="108"/>
    </location>
</feature>
<dbReference type="InterPro" id="IPR029070">
    <property type="entry name" value="Chitinase_insertion_sf"/>
</dbReference>
<dbReference type="InterPro" id="IPR011583">
    <property type="entry name" value="Chitinase_II/V-like_cat"/>
</dbReference>
<dbReference type="SMART" id="SM00636">
    <property type="entry name" value="Glyco_18"/>
    <property type="match status" value="1"/>
</dbReference>
<dbReference type="SMART" id="SM00270">
    <property type="entry name" value="ChtBD1"/>
    <property type="match status" value="2"/>
</dbReference>
<evidence type="ECO:0000256" key="8">
    <source>
        <dbReference type="ARBA" id="ARBA00023024"/>
    </source>
</evidence>
<comment type="caution">
    <text evidence="12">Lacks conserved residue(s) required for the propagation of feature annotation.</text>
</comment>
<evidence type="ECO:0000313" key="18">
    <source>
        <dbReference type="Proteomes" id="UP000887229"/>
    </source>
</evidence>
<name>A0A9P7ZGZ3_9HYPO</name>
<organism evidence="17 18">
    <name type="scientific">Emericellopsis atlantica</name>
    <dbReference type="NCBI Taxonomy" id="2614577"/>
    <lineage>
        <taxon>Eukaryota</taxon>
        <taxon>Fungi</taxon>
        <taxon>Dikarya</taxon>
        <taxon>Ascomycota</taxon>
        <taxon>Pezizomycotina</taxon>
        <taxon>Sordariomycetes</taxon>
        <taxon>Hypocreomycetidae</taxon>
        <taxon>Hypocreales</taxon>
        <taxon>Bionectriaceae</taxon>
        <taxon>Emericellopsis</taxon>
    </lineage>
</organism>
<feature type="region of interest" description="Disordered" evidence="14">
    <location>
        <begin position="1813"/>
        <end position="1850"/>
    </location>
</feature>
<dbReference type="PROSITE" id="PS01095">
    <property type="entry name" value="GH18_1"/>
    <property type="match status" value="1"/>
</dbReference>
<comment type="subcellular location">
    <subcellularLocation>
        <location evidence="2">Secreted</location>
    </subcellularLocation>
</comment>
<reference evidence="17" key="1">
    <citation type="journal article" date="2021" name="IMA Fungus">
        <title>Genomic characterization of three marine fungi, including Emericellopsis atlantica sp. nov. with signatures of a generalist lifestyle and marine biomass degradation.</title>
        <authorList>
            <person name="Hagestad O.C."/>
            <person name="Hou L."/>
            <person name="Andersen J.H."/>
            <person name="Hansen E.H."/>
            <person name="Altermark B."/>
            <person name="Li C."/>
            <person name="Kuhnert E."/>
            <person name="Cox R.J."/>
            <person name="Crous P.W."/>
            <person name="Spatafora J.W."/>
            <person name="Lail K."/>
            <person name="Amirebrahimi M."/>
            <person name="Lipzen A."/>
            <person name="Pangilinan J."/>
            <person name="Andreopoulos W."/>
            <person name="Hayes R.D."/>
            <person name="Ng V."/>
            <person name="Grigoriev I.V."/>
            <person name="Jackson S.A."/>
            <person name="Sutton T.D.S."/>
            <person name="Dobson A.D.W."/>
            <person name="Rama T."/>
        </authorList>
    </citation>
    <scope>NUCLEOTIDE SEQUENCE</scope>
    <source>
        <strain evidence="17">TS7</strain>
    </source>
</reference>
<evidence type="ECO:0000256" key="13">
    <source>
        <dbReference type="RuleBase" id="RU000489"/>
    </source>
</evidence>
<evidence type="ECO:0000256" key="11">
    <source>
        <dbReference type="ARBA" id="ARBA00023326"/>
    </source>
</evidence>
<evidence type="ECO:0000256" key="2">
    <source>
        <dbReference type="ARBA" id="ARBA00004613"/>
    </source>
</evidence>
<dbReference type="InterPro" id="IPR001579">
    <property type="entry name" value="Glyco_hydro_18_chit_AS"/>
</dbReference>
<keyword evidence="6 12" id="KW-0147">Chitin-binding</keyword>
<dbReference type="CDD" id="cd00035">
    <property type="entry name" value="ChtBD1"/>
    <property type="match status" value="1"/>
</dbReference>